<dbReference type="AlphaFoldDB" id="A0A317ALZ5"/>
<gene>
    <name evidence="2" type="ORF">Ptr86124_010080</name>
    <name evidence="1" type="ORF">PtrM4_116550</name>
</gene>
<reference evidence="4" key="4">
    <citation type="journal article" date="2022" name="Microb. Genom.">
        <title>A global pangenome for the wheat fungal pathogen Pyrenophora tritici-repentis and prediction of effector protein structural homology.</title>
        <authorList>
            <person name="Moolhuijzen P.M."/>
            <person name="See P.T."/>
            <person name="Shi G."/>
            <person name="Powell H.R."/>
            <person name="Cockram J."/>
            <person name="Jorgensen L.N."/>
            <person name="Benslimane H."/>
            <person name="Strelkov S.E."/>
            <person name="Turner J."/>
            <person name="Liu Z."/>
            <person name="Moffat C.S."/>
        </authorList>
    </citation>
    <scope>NUCLEOTIDE SEQUENCE [LARGE SCALE GENOMIC DNA]</scope>
</reference>
<dbReference type="EMBL" id="NRDI02000015">
    <property type="protein sequence ID" value="KAI1510959.1"/>
    <property type="molecule type" value="Genomic_DNA"/>
</dbReference>
<reference evidence="1 3" key="1">
    <citation type="journal article" date="2018" name="BMC Genomics">
        <title>Comparative genomics of the wheat fungal pathogen Pyrenophora tritici-repentis reveals chromosomal variations and genome plasticity.</title>
        <authorList>
            <person name="Moolhuijzen P."/>
            <person name="See P.T."/>
            <person name="Hane J.K."/>
            <person name="Shi G."/>
            <person name="Liu Z."/>
            <person name="Oliver R.P."/>
            <person name="Moffat C.S."/>
        </authorList>
    </citation>
    <scope>NUCLEOTIDE SEQUENCE [LARGE SCALE GENOMIC DNA]</scope>
    <source>
        <strain evidence="1">M4</strain>
    </source>
</reference>
<organism evidence="1 3">
    <name type="scientific">Pyrenophora tritici-repentis</name>
    <dbReference type="NCBI Taxonomy" id="45151"/>
    <lineage>
        <taxon>Eukaryota</taxon>
        <taxon>Fungi</taxon>
        <taxon>Dikarya</taxon>
        <taxon>Ascomycota</taxon>
        <taxon>Pezizomycotina</taxon>
        <taxon>Dothideomycetes</taxon>
        <taxon>Pleosporomycetidae</taxon>
        <taxon>Pleosporales</taxon>
        <taxon>Pleosporineae</taxon>
        <taxon>Pleosporaceae</taxon>
        <taxon>Pyrenophora</taxon>
    </lineage>
</organism>
<keyword evidence="4" id="KW-1185">Reference proteome</keyword>
<evidence type="ECO:0000313" key="3">
    <source>
        <dbReference type="Proteomes" id="UP000245464"/>
    </source>
</evidence>
<comment type="caution">
    <text evidence="1">The sequence shown here is derived from an EMBL/GenBank/DDBJ whole genome shotgun (WGS) entry which is preliminary data.</text>
</comment>
<protein>
    <submittedName>
        <fullName evidence="1">Uncharacterized protein</fullName>
    </submittedName>
</protein>
<dbReference type="Proteomes" id="UP000245464">
    <property type="component" value="Chromosome 6"/>
</dbReference>
<proteinExistence type="predicted"/>
<reference evidence="2" key="3">
    <citation type="journal article" date="2022" name="bioRxiv">
        <title>A global pangenome for the wheat fungal pathogen Pyrenophora tritici-repentis and prediction of effector protein structural homology.</title>
        <authorList>
            <person name="Moolhuijzen P."/>
            <person name="See P.T."/>
            <person name="Shi G."/>
            <person name="Powell H.R."/>
            <person name="Cockram J."/>
            <person name="Jorgensen L.N."/>
            <person name="Benslimane H."/>
            <person name="Strelkov S.E."/>
            <person name="Turner J."/>
            <person name="Liu Z."/>
            <person name="Moffat C.S."/>
        </authorList>
    </citation>
    <scope>NUCLEOTIDE SEQUENCE</scope>
    <source>
        <strain evidence="2">86-124</strain>
    </source>
</reference>
<name>A0A317ALZ5_9PLEO</name>
<dbReference type="EMBL" id="NQIK02000006">
    <property type="protein sequence ID" value="KAF7569240.1"/>
    <property type="molecule type" value="Genomic_DNA"/>
</dbReference>
<reference evidence="2" key="2">
    <citation type="submission" date="2021-05" db="EMBL/GenBank/DDBJ databases">
        <authorList>
            <person name="Moolhuijzen P.M."/>
            <person name="Moffat C.S."/>
        </authorList>
    </citation>
    <scope>NUCLEOTIDE SEQUENCE</scope>
    <source>
        <strain evidence="2">86-124</strain>
    </source>
</reference>
<dbReference type="Proteomes" id="UP000249757">
    <property type="component" value="Unassembled WGS sequence"/>
</dbReference>
<accession>A0A317ALZ5</accession>
<evidence type="ECO:0000313" key="4">
    <source>
        <dbReference type="Proteomes" id="UP000249757"/>
    </source>
</evidence>
<evidence type="ECO:0000313" key="2">
    <source>
        <dbReference type="EMBL" id="KAI1510959.1"/>
    </source>
</evidence>
<evidence type="ECO:0000313" key="1">
    <source>
        <dbReference type="EMBL" id="KAF7569240.1"/>
    </source>
</evidence>
<sequence>MSPIPGQVIEQNPKEVIEESLPNLIGGNANERTTTSALCDVFKGPMDSWHDFNKQVSMFYTNQ</sequence>